<keyword evidence="2 6" id="KW-0349">Heme</keyword>
<dbReference type="RefSeq" id="WP_076450967.1">
    <property type="nucleotide sequence ID" value="NZ_FTOQ01000023.1"/>
</dbReference>
<dbReference type="PANTHER" id="PTHR11961">
    <property type="entry name" value="CYTOCHROME C"/>
    <property type="match status" value="1"/>
</dbReference>
<protein>
    <submittedName>
        <fullName evidence="9">Cytochrome c</fullName>
    </submittedName>
</protein>
<reference evidence="10" key="1">
    <citation type="submission" date="2017-01" db="EMBL/GenBank/DDBJ databases">
        <authorList>
            <person name="Varghese N."/>
            <person name="Submissions S."/>
        </authorList>
    </citation>
    <scope>NUCLEOTIDE SEQUENCE [LARGE SCALE GENOMIC DNA]</scope>
    <source>
        <strain evidence="10">DSM 29430</strain>
    </source>
</reference>
<dbReference type="AlphaFoldDB" id="A0A1N7PZ18"/>
<evidence type="ECO:0000256" key="6">
    <source>
        <dbReference type="PROSITE-ProRule" id="PRU00433"/>
    </source>
</evidence>
<dbReference type="GO" id="GO:0009055">
    <property type="term" value="F:electron transfer activity"/>
    <property type="evidence" value="ECO:0007669"/>
    <property type="project" value="InterPro"/>
</dbReference>
<dbReference type="GO" id="GO:0046872">
    <property type="term" value="F:metal ion binding"/>
    <property type="evidence" value="ECO:0007669"/>
    <property type="project" value="UniProtKB-KW"/>
</dbReference>
<evidence type="ECO:0000256" key="3">
    <source>
        <dbReference type="ARBA" id="ARBA00022723"/>
    </source>
</evidence>
<dbReference type="Pfam" id="PF00034">
    <property type="entry name" value="Cytochrom_C"/>
    <property type="match status" value="1"/>
</dbReference>
<name>A0A1N7PZ18_9RHOB</name>
<evidence type="ECO:0000259" key="8">
    <source>
        <dbReference type="PROSITE" id="PS51007"/>
    </source>
</evidence>
<evidence type="ECO:0000256" key="2">
    <source>
        <dbReference type="ARBA" id="ARBA00022617"/>
    </source>
</evidence>
<gene>
    <name evidence="9" type="ORF">SAMN05421759_12314</name>
</gene>
<evidence type="ECO:0000256" key="5">
    <source>
        <dbReference type="ARBA" id="ARBA00023004"/>
    </source>
</evidence>
<dbReference type="EMBL" id="FTOQ01000023">
    <property type="protein sequence ID" value="SIT15821.1"/>
    <property type="molecule type" value="Genomic_DNA"/>
</dbReference>
<dbReference type="OrthoDB" id="9805828at2"/>
<dbReference type="SUPFAM" id="SSF46626">
    <property type="entry name" value="Cytochrome c"/>
    <property type="match status" value="2"/>
</dbReference>
<dbReference type="PROSITE" id="PS51007">
    <property type="entry name" value="CYTC"/>
    <property type="match status" value="1"/>
</dbReference>
<keyword evidence="3 6" id="KW-0479">Metal-binding</keyword>
<dbReference type="GO" id="GO:0020037">
    <property type="term" value="F:heme binding"/>
    <property type="evidence" value="ECO:0007669"/>
    <property type="project" value="InterPro"/>
</dbReference>
<dbReference type="InterPro" id="IPR036909">
    <property type="entry name" value="Cyt_c-like_dom_sf"/>
</dbReference>
<evidence type="ECO:0000256" key="1">
    <source>
        <dbReference type="ARBA" id="ARBA00022448"/>
    </source>
</evidence>
<feature type="chain" id="PRO_5012998317" evidence="7">
    <location>
        <begin position="21"/>
        <end position="235"/>
    </location>
</feature>
<dbReference type="STRING" id="633194.SAMN05421759_12314"/>
<keyword evidence="10" id="KW-1185">Reference proteome</keyword>
<accession>A0A1N7PZ18</accession>
<organism evidence="9 10">
    <name type="scientific">Roseivivax lentus</name>
    <dbReference type="NCBI Taxonomy" id="633194"/>
    <lineage>
        <taxon>Bacteria</taxon>
        <taxon>Pseudomonadati</taxon>
        <taxon>Pseudomonadota</taxon>
        <taxon>Alphaproteobacteria</taxon>
        <taxon>Rhodobacterales</taxon>
        <taxon>Roseobacteraceae</taxon>
        <taxon>Roseivivax</taxon>
    </lineage>
</organism>
<evidence type="ECO:0000313" key="9">
    <source>
        <dbReference type="EMBL" id="SIT15821.1"/>
    </source>
</evidence>
<evidence type="ECO:0000313" key="10">
    <source>
        <dbReference type="Proteomes" id="UP000186684"/>
    </source>
</evidence>
<feature type="domain" description="Cytochrome c" evidence="8">
    <location>
        <begin position="28"/>
        <end position="235"/>
    </location>
</feature>
<keyword evidence="7" id="KW-0732">Signal</keyword>
<dbReference type="Gene3D" id="1.10.760.10">
    <property type="entry name" value="Cytochrome c-like domain"/>
    <property type="match status" value="2"/>
</dbReference>
<evidence type="ECO:0000256" key="7">
    <source>
        <dbReference type="SAM" id="SignalP"/>
    </source>
</evidence>
<keyword evidence="5 6" id="KW-0408">Iron</keyword>
<proteinExistence type="predicted"/>
<feature type="signal peptide" evidence="7">
    <location>
        <begin position="1"/>
        <end position="20"/>
    </location>
</feature>
<sequence>MRRLVLAALLAWAPLPGARADQVAVPLGDAEAGAEIFRQCRACHHVGEGAQNRIGPHLNGLFGRPAAGLPDFDYSDSMERAGADGLVWDLEHLHAYIENPRSLVSQTRMVFPGIADATQRSDFLAFLRRYSDDPANIPEAAPTALAVEIVLPPEVLGLEGDAEYGAYLAAECLTCHQADGGNDGIPSITGWPDEDFVVAMHAYRQKLRPHPLMQMMAARLSDEEIAALAAYFGDL</sequence>
<dbReference type="InterPro" id="IPR002327">
    <property type="entry name" value="Cyt_c_1A/1B"/>
</dbReference>
<keyword evidence="1" id="KW-0813">Transport</keyword>
<evidence type="ECO:0000256" key="4">
    <source>
        <dbReference type="ARBA" id="ARBA00022982"/>
    </source>
</evidence>
<dbReference type="PRINTS" id="PR00604">
    <property type="entry name" value="CYTCHRMECIAB"/>
</dbReference>
<dbReference type="Proteomes" id="UP000186684">
    <property type="component" value="Unassembled WGS sequence"/>
</dbReference>
<keyword evidence="4" id="KW-0249">Electron transport</keyword>
<dbReference type="InterPro" id="IPR009056">
    <property type="entry name" value="Cyt_c-like_dom"/>
</dbReference>